<organism evidence="7 8">
    <name type="scientific">Rhynchospora tenuis</name>
    <dbReference type="NCBI Taxonomy" id="198213"/>
    <lineage>
        <taxon>Eukaryota</taxon>
        <taxon>Viridiplantae</taxon>
        <taxon>Streptophyta</taxon>
        <taxon>Embryophyta</taxon>
        <taxon>Tracheophyta</taxon>
        <taxon>Spermatophyta</taxon>
        <taxon>Magnoliopsida</taxon>
        <taxon>Liliopsida</taxon>
        <taxon>Poales</taxon>
        <taxon>Cyperaceae</taxon>
        <taxon>Cyperoideae</taxon>
        <taxon>Rhynchosporeae</taxon>
        <taxon>Rhynchospora</taxon>
    </lineage>
</organism>
<dbReference type="GO" id="GO:0045944">
    <property type="term" value="P:positive regulation of transcription by RNA polymerase II"/>
    <property type="evidence" value="ECO:0007669"/>
    <property type="project" value="InterPro"/>
</dbReference>
<dbReference type="PANTHER" id="PTHR48019">
    <property type="entry name" value="SERUM RESPONSE FACTOR HOMOLOG"/>
    <property type="match status" value="1"/>
</dbReference>
<dbReference type="InterPro" id="IPR036879">
    <property type="entry name" value="TF_MADSbox_sf"/>
</dbReference>
<dbReference type="EMBL" id="JAMRDG010000001">
    <property type="protein sequence ID" value="KAJ3708560.1"/>
    <property type="molecule type" value="Genomic_DNA"/>
</dbReference>
<evidence type="ECO:0000256" key="4">
    <source>
        <dbReference type="ARBA" id="ARBA00023163"/>
    </source>
</evidence>
<dbReference type="Pfam" id="PF00319">
    <property type="entry name" value="SRF-TF"/>
    <property type="match status" value="1"/>
</dbReference>
<accession>A0AAD6A2S1</accession>
<dbReference type="GO" id="GO:0000977">
    <property type="term" value="F:RNA polymerase II transcription regulatory region sequence-specific DNA binding"/>
    <property type="evidence" value="ECO:0007669"/>
    <property type="project" value="InterPro"/>
</dbReference>
<dbReference type="CDD" id="cd00265">
    <property type="entry name" value="MADS_MEF2_like"/>
    <property type="match status" value="1"/>
</dbReference>
<dbReference type="InterPro" id="IPR033896">
    <property type="entry name" value="MEF2-like_N"/>
</dbReference>
<dbReference type="Proteomes" id="UP001210211">
    <property type="component" value="Unassembled WGS sequence"/>
</dbReference>
<keyword evidence="8" id="KW-1185">Reference proteome</keyword>
<reference evidence="7 8" key="1">
    <citation type="journal article" date="2022" name="Cell">
        <title>Repeat-based holocentromeres influence genome architecture and karyotype evolution.</title>
        <authorList>
            <person name="Hofstatter P.G."/>
            <person name="Thangavel G."/>
            <person name="Lux T."/>
            <person name="Neumann P."/>
            <person name="Vondrak T."/>
            <person name="Novak P."/>
            <person name="Zhang M."/>
            <person name="Costa L."/>
            <person name="Castellani M."/>
            <person name="Scott A."/>
            <person name="Toegelov H."/>
            <person name="Fuchs J."/>
            <person name="Mata-Sucre Y."/>
            <person name="Dias Y."/>
            <person name="Vanzela A.L.L."/>
            <person name="Huettel B."/>
            <person name="Almeida C.C.S."/>
            <person name="Simkova H."/>
            <person name="Souza G."/>
            <person name="Pedrosa-Harand A."/>
            <person name="Macas J."/>
            <person name="Mayer K.F.X."/>
            <person name="Houben A."/>
            <person name="Marques A."/>
        </authorList>
    </citation>
    <scope>NUCLEOTIDE SEQUENCE [LARGE SCALE GENOMIC DNA]</scope>
    <source>
        <strain evidence="7">RhyTen1mFocal</strain>
    </source>
</reference>
<dbReference type="SUPFAM" id="SSF55455">
    <property type="entry name" value="SRF-like"/>
    <property type="match status" value="1"/>
</dbReference>
<evidence type="ECO:0000256" key="1">
    <source>
        <dbReference type="ARBA" id="ARBA00004123"/>
    </source>
</evidence>
<dbReference type="GO" id="GO:0050793">
    <property type="term" value="P:regulation of developmental process"/>
    <property type="evidence" value="ECO:0007669"/>
    <property type="project" value="UniProtKB-ARBA"/>
</dbReference>
<sequence length="186" mass="20858">MESTSTGEAKRKKKRGRVKLARIEDKTSRQVRFSKRRSGLFKKAFELAVLCDAEVALLVFSPSGRLFEYSSCSSIGKTMKRYQQFACTHKKATDDEMPKVDTTGIKNDEKSCSGSDFKSVLLQIACWANHDHLEHLKDNELGKLEEILIDALSLTKSKKKLREKEGLPIASEVNISEEGRSLSGNT</sequence>
<evidence type="ECO:0000256" key="2">
    <source>
        <dbReference type="ARBA" id="ARBA00023015"/>
    </source>
</evidence>
<dbReference type="InterPro" id="IPR050142">
    <property type="entry name" value="MADS-box/MEF2_TF"/>
</dbReference>
<name>A0AAD6A2S1_9POAL</name>
<comment type="subcellular location">
    <subcellularLocation>
        <location evidence="1">Nucleus</location>
    </subcellularLocation>
</comment>
<dbReference type="InterPro" id="IPR002100">
    <property type="entry name" value="TF_MADSbox"/>
</dbReference>
<proteinExistence type="predicted"/>
<evidence type="ECO:0000256" key="5">
    <source>
        <dbReference type="ARBA" id="ARBA00023242"/>
    </source>
</evidence>
<dbReference type="PROSITE" id="PS50066">
    <property type="entry name" value="MADS_BOX_2"/>
    <property type="match status" value="1"/>
</dbReference>
<keyword evidence="3" id="KW-0238">DNA-binding</keyword>
<keyword evidence="5" id="KW-0539">Nucleus</keyword>
<comment type="caution">
    <text evidence="7">The sequence shown here is derived from an EMBL/GenBank/DDBJ whole genome shotgun (WGS) entry which is preliminary data.</text>
</comment>
<gene>
    <name evidence="7" type="ORF">LUZ61_012265</name>
</gene>
<feature type="domain" description="MADS-box" evidence="6">
    <location>
        <begin position="13"/>
        <end position="73"/>
    </location>
</feature>
<evidence type="ECO:0000259" key="6">
    <source>
        <dbReference type="PROSITE" id="PS50066"/>
    </source>
</evidence>
<dbReference type="PRINTS" id="PR00404">
    <property type="entry name" value="MADSDOMAIN"/>
</dbReference>
<evidence type="ECO:0000313" key="7">
    <source>
        <dbReference type="EMBL" id="KAJ3708560.1"/>
    </source>
</evidence>
<keyword evidence="2" id="KW-0805">Transcription regulation</keyword>
<protein>
    <recommendedName>
        <fullName evidence="6">MADS-box domain-containing protein</fullName>
    </recommendedName>
</protein>
<evidence type="ECO:0000313" key="8">
    <source>
        <dbReference type="Proteomes" id="UP001210211"/>
    </source>
</evidence>
<dbReference type="GO" id="GO:0005634">
    <property type="term" value="C:nucleus"/>
    <property type="evidence" value="ECO:0007669"/>
    <property type="project" value="UniProtKB-SubCell"/>
</dbReference>
<evidence type="ECO:0000256" key="3">
    <source>
        <dbReference type="ARBA" id="ARBA00023125"/>
    </source>
</evidence>
<dbReference type="AlphaFoldDB" id="A0AAD6A2S1"/>
<dbReference type="GO" id="GO:0046983">
    <property type="term" value="F:protein dimerization activity"/>
    <property type="evidence" value="ECO:0007669"/>
    <property type="project" value="InterPro"/>
</dbReference>
<dbReference type="SMART" id="SM00432">
    <property type="entry name" value="MADS"/>
    <property type="match status" value="1"/>
</dbReference>
<keyword evidence="4" id="KW-0804">Transcription</keyword>
<dbReference type="FunFam" id="3.40.1810.10:FF:000008">
    <property type="entry name" value="MADS-box transcription factor 1"/>
    <property type="match status" value="1"/>
</dbReference>
<dbReference type="Gene3D" id="3.40.1810.10">
    <property type="entry name" value="Transcription factor, MADS-box"/>
    <property type="match status" value="1"/>
</dbReference>